<evidence type="ECO:0000256" key="6">
    <source>
        <dbReference type="ARBA" id="ARBA00022801"/>
    </source>
</evidence>
<evidence type="ECO:0000256" key="1">
    <source>
        <dbReference type="ARBA" id="ARBA00004496"/>
    </source>
</evidence>
<dbReference type="InterPro" id="IPR047187">
    <property type="entry name" value="SF1_C_Upf1"/>
</dbReference>
<keyword evidence="6 12" id="KW-0378">Hydrolase</keyword>
<dbReference type="InterPro" id="IPR003604">
    <property type="entry name" value="Matrin/U1-like-C_Znf_C2H2"/>
</dbReference>
<dbReference type="SMART" id="SM00451">
    <property type="entry name" value="ZnF_U1"/>
    <property type="match status" value="3"/>
</dbReference>
<dbReference type="GO" id="GO:0003723">
    <property type="term" value="F:RNA binding"/>
    <property type="evidence" value="ECO:0007669"/>
    <property type="project" value="InterPro"/>
</dbReference>
<dbReference type="InterPro" id="IPR013087">
    <property type="entry name" value="Znf_C2H2_type"/>
</dbReference>
<dbReference type="GO" id="GO:0005737">
    <property type="term" value="C:cytoplasm"/>
    <property type="evidence" value="ECO:0007669"/>
    <property type="project" value="UniProtKB-SubCell"/>
</dbReference>
<dbReference type="CDD" id="cd18808">
    <property type="entry name" value="SF1_C_Upf1"/>
    <property type="match status" value="1"/>
</dbReference>
<name>A0A2H3JRK9_WOLCO</name>
<gene>
    <name evidence="12" type="ORF">WOLCODRAFT_139235</name>
</gene>
<dbReference type="GO" id="GO:0016787">
    <property type="term" value="F:hydrolase activity"/>
    <property type="evidence" value="ECO:0007669"/>
    <property type="project" value="UniProtKB-KW"/>
</dbReference>
<evidence type="ECO:0000313" key="12">
    <source>
        <dbReference type="EMBL" id="PCH44786.1"/>
    </source>
</evidence>
<dbReference type="GO" id="GO:0031047">
    <property type="term" value="P:regulatory ncRNA-mediated gene silencing"/>
    <property type="evidence" value="ECO:0007669"/>
    <property type="project" value="UniProtKB-KW"/>
</dbReference>
<dbReference type="Proteomes" id="UP000218811">
    <property type="component" value="Unassembled WGS sequence"/>
</dbReference>
<dbReference type="InterPro" id="IPR036236">
    <property type="entry name" value="Znf_C2H2_sf"/>
</dbReference>
<feature type="domain" description="U1-type" evidence="11">
    <location>
        <begin position="113"/>
        <end position="146"/>
    </location>
</feature>
<dbReference type="GO" id="GO:0032574">
    <property type="term" value="F:5'-3' RNA helicase activity"/>
    <property type="evidence" value="ECO:0007669"/>
    <property type="project" value="InterPro"/>
</dbReference>
<evidence type="ECO:0000256" key="10">
    <source>
        <dbReference type="ARBA" id="ARBA00047984"/>
    </source>
</evidence>
<dbReference type="InterPro" id="IPR041677">
    <property type="entry name" value="DNA2/NAM7_AAA_11"/>
</dbReference>
<keyword evidence="13" id="KW-1185">Reference proteome</keyword>
<dbReference type="OMA" id="NATHGQW"/>
<dbReference type="EMBL" id="KB468168">
    <property type="protein sequence ID" value="PCH44786.1"/>
    <property type="molecule type" value="Genomic_DNA"/>
</dbReference>
<organism evidence="12 13">
    <name type="scientific">Wolfiporia cocos (strain MD-104)</name>
    <name type="common">Brown rot fungus</name>
    <dbReference type="NCBI Taxonomy" id="742152"/>
    <lineage>
        <taxon>Eukaryota</taxon>
        <taxon>Fungi</taxon>
        <taxon>Dikarya</taxon>
        <taxon>Basidiomycota</taxon>
        <taxon>Agaricomycotina</taxon>
        <taxon>Agaricomycetes</taxon>
        <taxon>Polyporales</taxon>
        <taxon>Phaeolaceae</taxon>
        <taxon>Wolfiporia</taxon>
    </lineage>
</organism>
<evidence type="ECO:0000259" key="11">
    <source>
        <dbReference type="SMART" id="SM00451"/>
    </source>
</evidence>
<evidence type="ECO:0000256" key="5">
    <source>
        <dbReference type="ARBA" id="ARBA00022741"/>
    </source>
</evidence>
<evidence type="ECO:0000313" key="13">
    <source>
        <dbReference type="Proteomes" id="UP000218811"/>
    </source>
</evidence>
<feature type="domain" description="U1-type" evidence="11">
    <location>
        <begin position="63"/>
        <end position="97"/>
    </location>
</feature>
<evidence type="ECO:0000256" key="4">
    <source>
        <dbReference type="ARBA" id="ARBA00022490"/>
    </source>
</evidence>
<dbReference type="Gene3D" id="3.40.50.300">
    <property type="entry name" value="P-loop containing nucleotide triphosphate hydrolases"/>
    <property type="match status" value="2"/>
</dbReference>
<comment type="catalytic activity">
    <reaction evidence="10">
        <text>ATP + H2O = ADP + phosphate + H(+)</text>
        <dbReference type="Rhea" id="RHEA:13065"/>
        <dbReference type="ChEBI" id="CHEBI:15377"/>
        <dbReference type="ChEBI" id="CHEBI:15378"/>
        <dbReference type="ChEBI" id="CHEBI:30616"/>
        <dbReference type="ChEBI" id="CHEBI:43474"/>
        <dbReference type="ChEBI" id="CHEBI:456216"/>
        <dbReference type="EC" id="3.6.4.13"/>
    </reaction>
</comment>
<feature type="domain" description="U1-type" evidence="11">
    <location>
        <begin position="28"/>
        <end position="62"/>
    </location>
</feature>
<dbReference type="Pfam" id="PF13087">
    <property type="entry name" value="AAA_12"/>
    <property type="match status" value="1"/>
</dbReference>
<evidence type="ECO:0000256" key="3">
    <source>
        <dbReference type="ARBA" id="ARBA00012552"/>
    </source>
</evidence>
<proteinExistence type="inferred from homology"/>
<sequence length="1003" mass="111735">MVSNVFLNFCPGVLYSGKCQETNCTLQHDAKLCELCGVICTPVSIYNSHIKGKPHRDILAANSSWLRCPLCDIRVNSEVVWRSHVSGAGHRKAAAERSMSADVQPVGGKYVPDNAKRCVLCQRNIPRESWTSHVGGQDHKRHEYNAAYKAAYEQAANDKEGVTVSYSEGVIDFGVLSAEQGRVGLHKEVIIRTVTASRQISVVRTTASATSSSSTCRFSTILPVPCRLVHGKDTTLMVVFRHTQAGRYEGRIEIEFKDERRRFLVVRQVRATIGNAADHKALKPSAPYTRPKRVQWRKAQRYYLGHRPPMLDAVPWIKKLRTYEVSARLSDLLSKGATVDSLECIRTQLLPRVFNSSTHGLHFKTLLWCEEYRLEQDLRMYDLGDVTFKKEGNLYYLVVPGLAEKRPSVVVGDRVEVQSSGSTADSCYVGWVHVVRREDVGVGFHPSFKPSASQRFNVRFALNRVPLRRQHQALGQLVANAERFLFPQKVHAGLSRAPTATDLNIVIFNPRVATNQAQLQAVRSILQMRTGAAPFIIYGPPGTGKTVTIVEAIRQILSRDPDARILACAPSNSAADEIARRLTDIDTDTMFRFNAVSRDRSHVHAEVLPYTYTNVRGDFSVPELEKLLKFSLIISTCGSASFAFGIGVPPGHFGHIFVDEAGQATEAEAMTAIKPLAVPTTKIVLSGDPKQLGPIIKSSIARELNFGKSYLERLMEMELYNGANARGISMMKLVQSFRSHEAILNYPNEQFYQNELIACGNPSIINSLLGSPQLVSPKFPVVFHAVAGRDEREASSPSYFNVDEISLVKEYVTNLKADRGRPIEDEHIGVIAPYNAQVRKLRRALSEVAGGAKIASVEEFQGQERRIIILSTVRSSRDLLAYDAKYTLGFVSNPRRFNVAVTRAQALLVVVGDPAVLSLDPLWRRFLNYIHNHGGWRGDPITWDPYAPVRDDTDYAQEAREQAMAFMSDLMQRVETDATDNDMTAPDYMEGQANMDIVTGDVE</sequence>
<evidence type="ECO:0000256" key="2">
    <source>
        <dbReference type="ARBA" id="ARBA00005601"/>
    </source>
</evidence>
<dbReference type="SUPFAM" id="SSF52540">
    <property type="entry name" value="P-loop containing nucleoside triphosphate hydrolases"/>
    <property type="match status" value="1"/>
</dbReference>
<keyword evidence="7" id="KW-0347">Helicase</keyword>
<dbReference type="InterPro" id="IPR026122">
    <property type="entry name" value="MOV-10/SDE3_DEXXQ/H-box"/>
</dbReference>
<dbReference type="STRING" id="742152.A0A2H3JRK9"/>
<dbReference type="GO" id="GO:0008270">
    <property type="term" value="F:zinc ion binding"/>
    <property type="evidence" value="ECO:0007669"/>
    <property type="project" value="InterPro"/>
</dbReference>
<reference evidence="12 13" key="1">
    <citation type="journal article" date="2012" name="Science">
        <title>The Paleozoic origin of enzymatic lignin decomposition reconstructed from 31 fungal genomes.</title>
        <authorList>
            <person name="Floudas D."/>
            <person name="Binder M."/>
            <person name="Riley R."/>
            <person name="Barry K."/>
            <person name="Blanchette R.A."/>
            <person name="Henrissat B."/>
            <person name="Martinez A.T."/>
            <person name="Otillar R."/>
            <person name="Spatafora J.W."/>
            <person name="Yadav J.S."/>
            <person name="Aerts A."/>
            <person name="Benoit I."/>
            <person name="Boyd A."/>
            <person name="Carlson A."/>
            <person name="Copeland A."/>
            <person name="Coutinho P.M."/>
            <person name="de Vries R.P."/>
            <person name="Ferreira P."/>
            <person name="Findley K."/>
            <person name="Foster B."/>
            <person name="Gaskell J."/>
            <person name="Glotzer D."/>
            <person name="Gorecki P."/>
            <person name="Heitman J."/>
            <person name="Hesse C."/>
            <person name="Hori C."/>
            <person name="Igarashi K."/>
            <person name="Jurgens J.A."/>
            <person name="Kallen N."/>
            <person name="Kersten P."/>
            <person name="Kohler A."/>
            <person name="Kuees U."/>
            <person name="Kumar T.K.A."/>
            <person name="Kuo A."/>
            <person name="LaButti K."/>
            <person name="Larrondo L.F."/>
            <person name="Lindquist E."/>
            <person name="Ling A."/>
            <person name="Lombard V."/>
            <person name="Lucas S."/>
            <person name="Lundell T."/>
            <person name="Martin R."/>
            <person name="McLaughlin D.J."/>
            <person name="Morgenstern I."/>
            <person name="Morin E."/>
            <person name="Murat C."/>
            <person name="Nagy L.G."/>
            <person name="Nolan M."/>
            <person name="Ohm R.A."/>
            <person name="Patyshakuliyeva A."/>
            <person name="Rokas A."/>
            <person name="Ruiz-Duenas F.J."/>
            <person name="Sabat G."/>
            <person name="Salamov A."/>
            <person name="Samejima M."/>
            <person name="Schmutz J."/>
            <person name="Slot J.C."/>
            <person name="St John F."/>
            <person name="Stenlid J."/>
            <person name="Sun H."/>
            <person name="Sun S."/>
            <person name="Syed K."/>
            <person name="Tsang A."/>
            <person name="Wiebenga A."/>
            <person name="Young D."/>
            <person name="Pisabarro A."/>
            <person name="Eastwood D.C."/>
            <person name="Martin F."/>
            <person name="Cullen D."/>
            <person name="Grigoriev I.V."/>
            <person name="Hibbett D.S."/>
        </authorList>
    </citation>
    <scope>NUCLEOTIDE SEQUENCE [LARGE SCALE GENOMIC DNA]</scope>
    <source>
        <strain evidence="12 13">MD-104</strain>
    </source>
</reference>
<dbReference type="Pfam" id="PF12874">
    <property type="entry name" value="zf-met"/>
    <property type="match status" value="2"/>
</dbReference>
<dbReference type="PANTHER" id="PTHR45418">
    <property type="entry name" value="CANCER/TESTIS ANTIGEN 55"/>
    <property type="match status" value="1"/>
</dbReference>
<keyword evidence="5" id="KW-0547">Nucleotide-binding</keyword>
<dbReference type="GO" id="GO:0005524">
    <property type="term" value="F:ATP binding"/>
    <property type="evidence" value="ECO:0007669"/>
    <property type="project" value="UniProtKB-KW"/>
</dbReference>
<keyword evidence="4" id="KW-0963">Cytoplasm</keyword>
<dbReference type="CDD" id="cd18038">
    <property type="entry name" value="DEXXQc_Helz-like"/>
    <property type="match status" value="1"/>
</dbReference>
<dbReference type="Pfam" id="PF13086">
    <property type="entry name" value="AAA_11"/>
    <property type="match status" value="2"/>
</dbReference>
<keyword evidence="8" id="KW-0067">ATP-binding</keyword>
<dbReference type="InterPro" id="IPR041679">
    <property type="entry name" value="DNA2/NAM7-like_C"/>
</dbReference>
<accession>A0A2H3JRK9</accession>
<comment type="similarity">
    <text evidence="2">Belongs to the DNA2/NAM7 helicase family. SDE3 subfamily.</text>
</comment>
<keyword evidence="9" id="KW-0943">RNA-mediated gene silencing</keyword>
<dbReference type="AlphaFoldDB" id="A0A2H3JRK9"/>
<dbReference type="OrthoDB" id="6513042at2759"/>
<dbReference type="SUPFAM" id="SSF57667">
    <property type="entry name" value="beta-beta-alpha zinc fingers"/>
    <property type="match status" value="2"/>
</dbReference>
<dbReference type="PANTHER" id="PTHR45418:SF1">
    <property type="entry name" value="CANCER_TESTIS ANTIGEN 55"/>
    <property type="match status" value="1"/>
</dbReference>
<evidence type="ECO:0000256" key="7">
    <source>
        <dbReference type="ARBA" id="ARBA00022806"/>
    </source>
</evidence>
<evidence type="ECO:0000256" key="9">
    <source>
        <dbReference type="ARBA" id="ARBA00023158"/>
    </source>
</evidence>
<dbReference type="Gene3D" id="3.30.160.60">
    <property type="entry name" value="Classic Zinc Finger"/>
    <property type="match status" value="1"/>
</dbReference>
<protein>
    <recommendedName>
        <fullName evidence="3">RNA helicase</fullName>
        <ecNumber evidence="3">3.6.4.13</ecNumber>
    </recommendedName>
</protein>
<dbReference type="InterPro" id="IPR027417">
    <property type="entry name" value="P-loop_NTPase"/>
</dbReference>
<dbReference type="Pfam" id="PF21634">
    <property type="entry name" value="MOV-10_beta-barrel"/>
    <property type="match status" value="1"/>
</dbReference>
<dbReference type="InterPro" id="IPR049080">
    <property type="entry name" value="MOV-10-like_beta-barrel"/>
</dbReference>
<comment type="subcellular location">
    <subcellularLocation>
        <location evidence="1">Cytoplasm</location>
    </subcellularLocation>
</comment>
<dbReference type="EC" id="3.6.4.13" evidence="3"/>
<evidence type="ECO:0000256" key="8">
    <source>
        <dbReference type="ARBA" id="ARBA00022840"/>
    </source>
</evidence>